<dbReference type="Proteomes" id="UP000545493">
    <property type="component" value="Unassembled WGS sequence"/>
</dbReference>
<evidence type="ECO:0000313" key="4">
    <source>
        <dbReference type="EMBL" id="NIJ14284.1"/>
    </source>
</evidence>
<gene>
    <name evidence="4" type="ORF">FHU38_004628</name>
</gene>
<feature type="compositionally biased region" description="Basic and acidic residues" evidence="3">
    <location>
        <begin position="193"/>
        <end position="206"/>
    </location>
</feature>
<dbReference type="GO" id="GO:0016491">
    <property type="term" value="F:oxidoreductase activity"/>
    <property type="evidence" value="ECO:0007669"/>
    <property type="project" value="UniProtKB-KW"/>
</dbReference>
<comment type="similarity">
    <text evidence="1">Belongs to the short-chain dehydrogenases/reductases (SDR) family.</text>
</comment>
<proteinExistence type="inferred from homology"/>
<organism evidence="4 5">
    <name type="scientific">Saccharomonospora amisosensis</name>
    <dbReference type="NCBI Taxonomy" id="1128677"/>
    <lineage>
        <taxon>Bacteria</taxon>
        <taxon>Bacillati</taxon>
        <taxon>Actinomycetota</taxon>
        <taxon>Actinomycetes</taxon>
        <taxon>Pseudonocardiales</taxon>
        <taxon>Pseudonocardiaceae</taxon>
        <taxon>Saccharomonospora</taxon>
    </lineage>
</organism>
<keyword evidence="5" id="KW-1185">Reference proteome</keyword>
<evidence type="ECO:0000313" key="5">
    <source>
        <dbReference type="Proteomes" id="UP000545493"/>
    </source>
</evidence>
<dbReference type="RefSeq" id="WP_167175097.1">
    <property type="nucleotide sequence ID" value="NZ_JAAOYM010000001.1"/>
</dbReference>
<sequence>MTAKRGAAVVTGAADGIGAATAIRLAERYRLLVVNYRSSRAAAERVAERIRAHGGAALPVAADVSEEAGVGALFTAVDEAGEPLELLVNNAGDTGGFARVDELRAEQLDSTFRSCLRSTALCTREAVTRMTASRGGCVINISSTAARTTGAGEWVHYAAVKAAVNTFTRGAATELADRGIRVNAVAPGLVRSPLHERNGDRERPDRLGSTVPVGRVGEPAEIADAVAFLASEEASYITGHILEVSGGR</sequence>
<accession>A0A7X5UU40</accession>
<keyword evidence="2" id="KW-0560">Oxidoreductase</keyword>
<feature type="region of interest" description="Disordered" evidence="3">
    <location>
        <begin position="192"/>
        <end position="213"/>
    </location>
</feature>
<dbReference type="Pfam" id="PF13561">
    <property type="entry name" value="adh_short_C2"/>
    <property type="match status" value="1"/>
</dbReference>
<dbReference type="PANTHER" id="PTHR43639:SF1">
    <property type="entry name" value="SHORT-CHAIN DEHYDROGENASE_REDUCTASE FAMILY PROTEIN"/>
    <property type="match status" value="1"/>
</dbReference>
<dbReference type="PANTHER" id="PTHR43639">
    <property type="entry name" value="OXIDOREDUCTASE, SHORT-CHAIN DEHYDROGENASE/REDUCTASE FAMILY (AFU_ORTHOLOGUE AFUA_5G02870)"/>
    <property type="match status" value="1"/>
</dbReference>
<dbReference type="PRINTS" id="PR00080">
    <property type="entry name" value="SDRFAMILY"/>
</dbReference>
<dbReference type="EMBL" id="JAAOYM010000001">
    <property type="protein sequence ID" value="NIJ14284.1"/>
    <property type="molecule type" value="Genomic_DNA"/>
</dbReference>
<name>A0A7X5UU40_9PSEU</name>
<evidence type="ECO:0000256" key="3">
    <source>
        <dbReference type="SAM" id="MobiDB-lite"/>
    </source>
</evidence>
<reference evidence="4 5" key="1">
    <citation type="submission" date="2020-03" db="EMBL/GenBank/DDBJ databases">
        <title>Sequencing the genomes of 1000 actinobacteria strains.</title>
        <authorList>
            <person name="Klenk H.-P."/>
        </authorList>
    </citation>
    <scope>NUCLEOTIDE SEQUENCE [LARGE SCALE GENOMIC DNA]</scope>
    <source>
        <strain evidence="4 5">DSM 45685</strain>
    </source>
</reference>
<dbReference type="InterPro" id="IPR036291">
    <property type="entry name" value="NAD(P)-bd_dom_sf"/>
</dbReference>
<dbReference type="InterPro" id="IPR002347">
    <property type="entry name" value="SDR_fam"/>
</dbReference>
<evidence type="ECO:0000256" key="1">
    <source>
        <dbReference type="ARBA" id="ARBA00006484"/>
    </source>
</evidence>
<dbReference type="AlphaFoldDB" id="A0A7X5UU40"/>
<dbReference type="SUPFAM" id="SSF51735">
    <property type="entry name" value="NAD(P)-binding Rossmann-fold domains"/>
    <property type="match status" value="1"/>
</dbReference>
<protein>
    <submittedName>
        <fullName evidence="4">NAD(P)-dependent dehydrogenase (Short-subunit alcohol dehydrogenase family)</fullName>
    </submittedName>
</protein>
<evidence type="ECO:0000256" key="2">
    <source>
        <dbReference type="ARBA" id="ARBA00023002"/>
    </source>
</evidence>
<dbReference type="Gene3D" id="3.40.50.720">
    <property type="entry name" value="NAD(P)-binding Rossmann-like Domain"/>
    <property type="match status" value="1"/>
</dbReference>
<comment type="caution">
    <text evidence="4">The sequence shown here is derived from an EMBL/GenBank/DDBJ whole genome shotgun (WGS) entry which is preliminary data.</text>
</comment>
<dbReference type="FunFam" id="3.40.50.720:FF:000173">
    <property type="entry name" value="3-oxoacyl-[acyl-carrier protein] reductase"/>
    <property type="match status" value="1"/>
</dbReference>
<dbReference type="PRINTS" id="PR00081">
    <property type="entry name" value="GDHRDH"/>
</dbReference>